<evidence type="ECO:0000313" key="2">
    <source>
        <dbReference type="EMBL" id="CAF9913011.1"/>
    </source>
</evidence>
<protein>
    <submittedName>
        <fullName evidence="2">Uncharacterized protein</fullName>
    </submittedName>
</protein>
<reference evidence="2" key="1">
    <citation type="submission" date="2021-03" db="EMBL/GenBank/DDBJ databases">
        <authorList>
            <person name="Tagirdzhanova G."/>
        </authorList>
    </citation>
    <scope>NUCLEOTIDE SEQUENCE</scope>
</reference>
<accession>A0A8H3F266</accession>
<comment type="caution">
    <text evidence="2">The sequence shown here is derived from an EMBL/GenBank/DDBJ whole genome shotgun (WGS) entry which is preliminary data.</text>
</comment>
<sequence length="355" mass="39868">MGHYLKTKISCSEPEFVVTISKTHTHLVISIPSSIIRPAMNSLNQKNLTSKLPKEIQWLNQRPRTDDTRTAKPIELSNRNNIKTRTTRNKDGNPTAREIFANATYPNREWYKHNPNPKKIDIKAARRAIENQRRLFEQMDAEVYIQPPPSKSHLANTPQRERCQAKRQKAQAEQQASSYRIDPSSNKQQPASSPTAPRRRSRQRRDPNSRRERARALKVKEANQKLTNEPIVPRTSPRVVRFQLPPGTAMNQKLAKETAVLRTSRQSPPGTVVNGEKPRRSGGVDPLMRPSGTIVSGEKPQQSGGVDALTSPPSTVANGEKRLRSGDVDAEDNTDIFRDLGPLLVFFAGVGQVFS</sequence>
<feature type="region of interest" description="Disordered" evidence="1">
    <location>
        <begin position="146"/>
        <end position="228"/>
    </location>
</feature>
<evidence type="ECO:0000313" key="3">
    <source>
        <dbReference type="Proteomes" id="UP000664521"/>
    </source>
</evidence>
<evidence type="ECO:0000256" key="1">
    <source>
        <dbReference type="SAM" id="MobiDB-lite"/>
    </source>
</evidence>
<proteinExistence type="predicted"/>
<dbReference type="Proteomes" id="UP000664521">
    <property type="component" value="Unassembled WGS sequence"/>
</dbReference>
<keyword evidence="3" id="KW-1185">Reference proteome</keyword>
<name>A0A8H3F266_9LECA</name>
<feature type="region of interest" description="Disordered" evidence="1">
    <location>
        <begin position="259"/>
        <end position="324"/>
    </location>
</feature>
<feature type="compositionally biased region" description="Basic and acidic residues" evidence="1">
    <location>
        <begin position="204"/>
        <end position="223"/>
    </location>
</feature>
<gene>
    <name evidence="2" type="ORF">HETSPECPRED_001292</name>
</gene>
<organism evidence="2 3">
    <name type="scientific">Heterodermia speciosa</name>
    <dbReference type="NCBI Taxonomy" id="116794"/>
    <lineage>
        <taxon>Eukaryota</taxon>
        <taxon>Fungi</taxon>
        <taxon>Dikarya</taxon>
        <taxon>Ascomycota</taxon>
        <taxon>Pezizomycotina</taxon>
        <taxon>Lecanoromycetes</taxon>
        <taxon>OSLEUM clade</taxon>
        <taxon>Lecanoromycetidae</taxon>
        <taxon>Caliciales</taxon>
        <taxon>Physciaceae</taxon>
        <taxon>Heterodermia</taxon>
    </lineage>
</organism>
<dbReference type="EMBL" id="CAJPDS010000012">
    <property type="protein sequence ID" value="CAF9913011.1"/>
    <property type="molecule type" value="Genomic_DNA"/>
</dbReference>
<dbReference type="AlphaFoldDB" id="A0A8H3F266"/>